<dbReference type="EMBL" id="CAFBPM010000019">
    <property type="protein sequence ID" value="CAB5030075.1"/>
    <property type="molecule type" value="Genomic_DNA"/>
</dbReference>
<keyword evidence="2" id="KW-0472">Membrane</keyword>
<feature type="transmembrane region" description="Helical" evidence="2">
    <location>
        <begin position="66"/>
        <end position="87"/>
    </location>
</feature>
<evidence type="ECO:0000313" key="4">
    <source>
        <dbReference type="EMBL" id="CAB5030075.1"/>
    </source>
</evidence>
<feature type="compositionally biased region" description="Pro residues" evidence="1">
    <location>
        <begin position="170"/>
        <end position="186"/>
    </location>
</feature>
<feature type="compositionally biased region" description="Low complexity" evidence="1">
    <location>
        <begin position="213"/>
        <end position="248"/>
    </location>
</feature>
<dbReference type="AlphaFoldDB" id="A0A6J7D2V4"/>
<evidence type="ECO:0000256" key="2">
    <source>
        <dbReference type="SAM" id="Phobius"/>
    </source>
</evidence>
<evidence type="ECO:0000256" key="1">
    <source>
        <dbReference type="SAM" id="MobiDB-lite"/>
    </source>
</evidence>
<keyword evidence="2" id="KW-0812">Transmembrane</keyword>
<feature type="region of interest" description="Disordered" evidence="1">
    <location>
        <begin position="164"/>
        <end position="248"/>
    </location>
</feature>
<gene>
    <name evidence="3" type="ORF">UFOPK3427_00290</name>
    <name evidence="4" type="ORF">UFOPK4112_01547</name>
</gene>
<reference evidence="3" key="1">
    <citation type="submission" date="2020-05" db="EMBL/GenBank/DDBJ databases">
        <authorList>
            <person name="Chiriac C."/>
            <person name="Salcher M."/>
            <person name="Ghai R."/>
            <person name="Kavagutti S V."/>
        </authorList>
    </citation>
    <scope>NUCLEOTIDE SEQUENCE</scope>
</reference>
<organism evidence="3">
    <name type="scientific">freshwater metagenome</name>
    <dbReference type="NCBI Taxonomy" id="449393"/>
    <lineage>
        <taxon>unclassified sequences</taxon>
        <taxon>metagenomes</taxon>
        <taxon>ecological metagenomes</taxon>
    </lineage>
</organism>
<dbReference type="EMBL" id="CAFBLT010000001">
    <property type="protein sequence ID" value="CAB4862729.1"/>
    <property type="molecule type" value="Genomic_DNA"/>
</dbReference>
<evidence type="ECO:0000313" key="3">
    <source>
        <dbReference type="EMBL" id="CAB4862729.1"/>
    </source>
</evidence>
<accession>A0A6J7D2V4</accession>
<sequence>MSSMSDDELLGRLTSALAPESITPDARSLEQFRDALQRSAKNDDVIVSISSPTKRRASRLHRLRHPVGAAIGVIFLASTSVAAAAAVGTDTLPGPTRTVAYEIGLPVTSPALYQTQETLHQLNVAVDHHDPVAAREAGNQLRRNLQQLNPRDLTHVQGPARALLPRAGVPVPPSITIPPRPTPPTTPQRLPEQQVPAGTSPVTSPTPSPPNTQPSGSSPQRGSTPALHPSSTPSTAPTSRPASGRPGA</sequence>
<keyword evidence="2" id="KW-1133">Transmembrane helix</keyword>
<protein>
    <submittedName>
        <fullName evidence="3">Unannotated protein</fullName>
    </submittedName>
</protein>
<proteinExistence type="predicted"/>
<name>A0A6J7D2V4_9ZZZZ</name>